<feature type="domain" description="Vps16 N-terminal" evidence="5">
    <location>
        <begin position="6"/>
        <end position="409"/>
    </location>
</feature>
<name>A0A194Q381_PAPXU</name>
<dbReference type="Gene3D" id="1.10.150.780">
    <property type="entry name" value="Vps16, C-terminal region"/>
    <property type="match status" value="1"/>
</dbReference>
<evidence type="ECO:0000259" key="5">
    <source>
        <dbReference type="Pfam" id="PF04841"/>
    </source>
</evidence>
<keyword evidence="3" id="KW-0967">Endosome</keyword>
<dbReference type="GO" id="GO:0016197">
    <property type="term" value="P:endosomal transport"/>
    <property type="evidence" value="ECO:0007669"/>
    <property type="project" value="TreeGrafter"/>
</dbReference>
<dbReference type="Pfam" id="PF04841">
    <property type="entry name" value="Vps16_N"/>
    <property type="match status" value="1"/>
</dbReference>
<feature type="domain" description="Vps16 C-terminal" evidence="4">
    <location>
        <begin position="533"/>
        <end position="840"/>
    </location>
</feature>
<dbReference type="PANTHER" id="PTHR12811">
    <property type="entry name" value="VACUOLAR PROTEIN SORTING VPS16"/>
    <property type="match status" value="1"/>
</dbReference>
<dbReference type="GO" id="GO:0030897">
    <property type="term" value="C:HOPS complex"/>
    <property type="evidence" value="ECO:0007669"/>
    <property type="project" value="UniProtKB-UniRule"/>
</dbReference>
<dbReference type="InterPro" id="IPR006925">
    <property type="entry name" value="Vps16_C"/>
</dbReference>
<evidence type="ECO:0000313" key="7">
    <source>
        <dbReference type="Proteomes" id="UP000053268"/>
    </source>
</evidence>
<dbReference type="Pfam" id="PF04840">
    <property type="entry name" value="Vps16_C"/>
    <property type="match status" value="1"/>
</dbReference>
<keyword evidence="7" id="KW-1185">Reference proteome</keyword>
<keyword evidence="3" id="KW-0653">Protein transport</keyword>
<dbReference type="InterPro" id="IPR036322">
    <property type="entry name" value="WD40_repeat_dom_sf"/>
</dbReference>
<dbReference type="Proteomes" id="UP000053268">
    <property type="component" value="Unassembled WGS sequence"/>
</dbReference>
<reference evidence="6 7" key="1">
    <citation type="journal article" date="2015" name="Nat. Commun.">
        <title>Outbred genome sequencing and CRISPR/Cas9 gene editing in butterflies.</title>
        <authorList>
            <person name="Li X."/>
            <person name="Fan D."/>
            <person name="Zhang W."/>
            <person name="Liu G."/>
            <person name="Zhang L."/>
            <person name="Zhao L."/>
            <person name="Fang X."/>
            <person name="Chen L."/>
            <person name="Dong Y."/>
            <person name="Chen Y."/>
            <person name="Ding Y."/>
            <person name="Zhao R."/>
            <person name="Feng M."/>
            <person name="Zhu Y."/>
            <person name="Feng Y."/>
            <person name="Jiang X."/>
            <person name="Zhu D."/>
            <person name="Xiang H."/>
            <person name="Feng X."/>
            <person name="Li S."/>
            <person name="Wang J."/>
            <person name="Zhang G."/>
            <person name="Kronforst M.R."/>
            <person name="Wang W."/>
        </authorList>
    </citation>
    <scope>NUCLEOTIDE SEQUENCE [LARGE SCALE GENOMIC DNA]</scope>
    <source>
        <strain evidence="6">Ya'a_city_454_Px</strain>
        <tissue evidence="6">Whole body</tissue>
    </source>
</reference>
<protein>
    <recommendedName>
        <fullName evidence="2 3">Vacuolar protein sorting-associated protein 16 homolog</fullName>
    </recommendedName>
</protein>
<evidence type="ECO:0000256" key="3">
    <source>
        <dbReference type="PIRNR" id="PIRNR007949"/>
    </source>
</evidence>
<dbReference type="GO" id="GO:0033263">
    <property type="term" value="C:CORVET complex"/>
    <property type="evidence" value="ECO:0007669"/>
    <property type="project" value="UniProtKB-UniRule"/>
</dbReference>
<dbReference type="GO" id="GO:0003779">
    <property type="term" value="F:actin binding"/>
    <property type="evidence" value="ECO:0007669"/>
    <property type="project" value="TreeGrafter"/>
</dbReference>
<dbReference type="EMBL" id="KQ459551">
    <property type="protein sequence ID" value="KPI99996.1"/>
    <property type="molecule type" value="Genomic_DNA"/>
</dbReference>
<dbReference type="InterPro" id="IPR038132">
    <property type="entry name" value="Vps16_C_sf"/>
</dbReference>
<dbReference type="InterPro" id="IPR006926">
    <property type="entry name" value="Vps16_N"/>
</dbReference>
<proteinExistence type="inferred from homology"/>
<evidence type="ECO:0000313" key="6">
    <source>
        <dbReference type="EMBL" id="KPI99996.1"/>
    </source>
</evidence>
<organism evidence="6 7">
    <name type="scientific">Papilio xuthus</name>
    <name type="common">Asian swallowtail butterfly</name>
    <dbReference type="NCBI Taxonomy" id="66420"/>
    <lineage>
        <taxon>Eukaryota</taxon>
        <taxon>Metazoa</taxon>
        <taxon>Ecdysozoa</taxon>
        <taxon>Arthropoda</taxon>
        <taxon>Hexapoda</taxon>
        <taxon>Insecta</taxon>
        <taxon>Pterygota</taxon>
        <taxon>Neoptera</taxon>
        <taxon>Endopterygota</taxon>
        <taxon>Lepidoptera</taxon>
        <taxon>Glossata</taxon>
        <taxon>Ditrysia</taxon>
        <taxon>Papilionoidea</taxon>
        <taxon>Papilionidae</taxon>
        <taxon>Papilioninae</taxon>
        <taxon>Papilio</taxon>
    </lineage>
</organism>
<evidence type="ECO:0000259" key="4">
    <source>
        <dbReference type="Pfam" id="PF04840"/>
    </source>
</evidence>
<dbReference type="PIRSF" id="PIRSF007949">
    <property type="entry name" value="VPS16"/>
    <property type="match status" value="1"/>
</dbReference>
<keyword evidence="3" id="KW-0458">Lysosome</keyword>
<dbReference type="AlphaFoldDB" id="A0A194Q381"/>
<dbReference type="InterPro" id="IPR016534">
    <property type="entry name" value="VPS16"/>
</dbReference>
<dbReference type="PANTHER" id="PTHR12811:SF0">
    <property type="entry name" value="VACUOLAR PROTEIN SORTING-ASSOCIATED PROTEIN 16 HOMOLOG"/>
    <property type="match status" value="1"/>
</dbReference>
<dbReference type="GO" id="GO:0006886">
    <property type="term" value="P:intracellular protein transport"/>
    <property type="evidence" value="ECO:0007669"/>
    <property type="project" value="InterPro"/>
</dbReference>
<comment type="function">
    <text evidence="3">Plays a role in vesicle-mediated protein trafficking to lysosomal compartments including the endocytic membrane transport and autophagic pathways. Believed to act as a core component of the putative HOPS and CORVET endosomal tethering complexes.</text>
</comment>
<keyword evidence="3" id="KW-0813">Transport</keyword>
<sequence length="853" mass="96337">MSALLTADWFHLDSYYRKFDLYTMVWSMDEGLGTMVVSGAPYGGPIAVVRDRKQFVQIATTVKPVITIYNCVGNVMSKILWNSGVLIHMGWSDAEQLLCVQESGDVLIYDMFGAYQKTFSLGQEVRDTKVCKAQLFPNPHGIGLAVITSTNRMFLVSNVSDPKIRSVPDLPRANDPISSWCVLSSGQRSGSSMIGFLVCRDKEIYKCQLGESVAVLMRPEIQNAYTQILTIVPSQNGRHVALFTDSGVLWIGSSNFKTKYCEIDTGYFKQPKELVWCGSQAIVGHWDDMMYVYGFNDTVVSYPYDGPFHIIPEMDCVRVISEMTHELIQKVPVVVDKILRINSTAPGCYLLEASKQFQKRSHRADEYIRLVKPDLANAVQDCIDAAAFEFSPDVQKMLIRAAQFGKGFILDPVLTDHYVKTCRWLRVLNAIRDPKVAIPLTFFQSFNVSSINAKCTLAQWNRVQNLGERILLDRLIWRRLHCLATHIASYLQLKDGQTRVLSHWACYKVTQPHLDNESAAREIGEKLRNVPGISYATIAMKAAEKGRKALAIKILEYERSRALQVPLLLALGEGGAALRRACAAADTDLVHVVLLHLKDNMSKHDFEMTIRGFPLAQALYLKYCAGHNREALRKVLVQEDNFPGQAATHIRDAIDSTNPGSVEASLISARECYKKAKNDLGVSICEELRKLCKQQSSLQETYGASFVGLSLHDTVKKLLDQGEVKLADKLRSEYKMPDRRYWWLRILTLAERQDWTELDRFSKSKKSPIGFEPFVDACLKYDNKDEALKYLPKCKDDIKVKYYVKAGFYEEAARVAFEQKDKSALIFVQSKCPLRDSSQHATIAALLEQLNKK</sequence>
<keyword evidence="3" id="KW-0472">Membrane</keyword>
<comment type="subcellular location">
    <subcellularLocation>
        <location evidence="3">Late endosome membrane</location>
        <topology evidence="3">Peripheral membrane protein</topology>
        <orientation evidence="3">Cytoplasmic side</orientation>
    </subcellularLocation>
    <subcellularLocation>
        <location evidence="3">Lysosome membrane</location>
        <topology evidence="3">Peripheral membrane protein</topology>
        <orientation evidence="3">Cytoplasmic side</orientation>
    </subcellularLocation>
    <text evidence="3">Cytoplasmic, peripheral membrane protein associated with late endosomes/lysosomes.</text>
</comment>
<dbReference type="GO" id="GO:0005765">
    <property type="term" value="C:lysosomal membrane"/>
    <property type="evidence" value="ECO:0007669"/>
    <property type="project" value="UniProtKB-SubCell"/>
</dbReference>
<dbReference type="GO" id="GO:0031902">
    <property type="term" value="C:late endosome membrane"/>
    <property type="evidence" value="ECO:0007669"/>
    <property type="project" value="UniProtKB-SubCell"/>
</dbReference>
<accession>A0A194Q381</accession>
<comment type="similarity">
    <text evidence="1 3">Belongs to the VPS16 family.</text>
</comment>
<dbReference type="STRING" id="66420.A0A194Q381"/>
<dbReference type="SUPFAM" id="SSF50978">
    <property type="entry name" value="WD40 repeat-like"/>
    <property type="match status" value="1"/>
</dbReference>
<evidence type="ECO:0000256" key="2">
    <source>
        <dbReference type="ARBA" id="ARBA00017947"/>
    </source>
</evidence>
<gene>
    <name evidence="6" type="ORF">RR46_03366</name>
</gene>
<evidence type="ECO:0000256" key="1">
    <source>
        <dbReference type="ARBA" id="ARBA00009250"/>
    </source>
</evidence>
<dbReference type="GO" id="GO:0042144">
    <property type="term" value="P:vacuole fusion, non-autophagic"/>
    <property type="evidence" value="ECO:0007669"/>
    <property type="project" value="TreeGrafter"/>
</dbReference>